<evidence type="ECO:0000256" key="2">
    <source>
        <dbReference type="ARBA" id="ARBA00022670"/>
    </source>
</evidence>
<keyword evidence="8" id="KW-1185">Reference proteome</keyword>
<dbReference type="InterPro" id="IPR047272">
    <property type="entry name" value="S49_SppA_C"/>
</dbReference>
<gene>
    <name evidence="7" type="ORF">COEREDRAFT_8535</name>
</gene>
<reference evidence="7 8" key="1">
    <citation type="journal article" date="2015" name="Genome Biol. Evol.">
        <title>Phylogenomic analyses indicate that early fungi evolved digesting cell walls of algal ancestors of land plants.</title>
        <authorList>
            <person name="Chang Y."/>
            <person name="Wang S."/>
            <person name="Sekimoto S."/>
            <person name="Aerts A.L."/>
            <person name="Choi C."/>
            <person name="Clum A."/>
            <person name="LaButti K.M."/>
            <person name="Lindquist E.A."/>
            <person name="Yee Ngan C."/>
            <person name="Ohm R.A."/>
            <person name="Salamov A.A."/>
            <person name="Grigoriev I.V."/>
            <person name="Spatafora J.W."/>
            <person name="Berbee M.L."/>
        </authorList>
    </citation>
    <scope>NUCLEOTIDE SEQUENCE [LARGE SCALE GENOMIC DNA]</scope>
    <source>
        <strain evidence="7 8">NRRL 1564</strain>
    </source>
</reference>
<dbReference type="GO" id="GO:0008236">
    <property type="term" value="F:serine-type peptidase activity"/>
    <property type="evidence" value="ECO:0007669"/>
    <property type="project" value="UniProtKB-KW"/>
</dbReference>
<dbReference type="SUPFAM" id="SSF52096">
    <property type="entry name" value="ClpP/crotonase"/>
    <property type="match status" value="2"/>
</dbReference>
<dbReference type="PANTHER" id="PTHR33209:SF1">
    <property type="entry name" value="PEPTIDASE S49 DOMAIN-CONTAINING PROTEIN"/>
    <property type="match status" value="1"/>
</dbReference>
<evidence type="ECO:0000256" key="5">
    <source>
        <dbReference type="SAM" id="MobiDB-lite"/>
    </source>
</evidence>
<evidence type="ECO:0000313" key="8">
    <source>
        <dbReference type="Proteomes" id="UP000242474"/>
    </source>
</evidence>
<dbReference type="InterPro" id="IPR029045">
    <property type="entry name" value="ClpP/crotonase-like_dom_sf"/>
</dbReference>
<protein>
    <recommendedName>
        <fullName evidence="6">Peptidase S49 domain-containing protein</fullName>
    </recommendedName>
</protein>
<dbReference type="STRING" id="763665.A0A2G5BBN4"/>
<dbReference type="InterPro" id="IPR002142">
    <property type="entry name" value="Peptidase_S49"/>
</dbReference>
<evidence type="ECO:0000256" key="4">
    <source>
        <dbReference type="ARBA" id="ARBA00022825"/>
    </source>
</evidence>
<accession>A0A2G5BBN4</accession>
<evidence type="ECO:0000256" key="3">
    <source>
        <dbReference type="ARBA" id="ARBA00022801"/>
    </source>
</evidence>
<dbReference type="AlphaFoldDB" id="A0A2G5BBN4"/>
<feature type="region of interest" description="Disordered" evidence="5">
    <location>
        <begin position="643"/>
        <end position="662"/>
    </location>
</feature>
<proteinExistence type="inferred from homology"/>
<dbReference type="OrthoDB" id="45421at2759"/>
<dbReference type="GO" id="GO:0006508">
    <property type="term" value="P:proteolysis"/>
    <property type="evidence" value="ECO:0007669"/>
    <property type="project" value="UniProtKB-KW"/>
</dbReference>
<evidence type="ECO:0000256" key="1">
    <source>
        <dbReference type="ARBA" id="ARBA00008683"/>
    </source>
</evidence>
<evidence type="ECO:0000313" key="7">
    <source>
        <dbReference type="EMBL" id="PIA16416.1"/>
    </source>
</evidence>
<keyword evidence="3" id="KW-0378">Hydrolase</keyword>
<dbReference type="Proteomes" id="UP000242474">
    <property type="component" value="Unassembled WGS sequence"/>
</dbReference>
<dbReference type="EMBL" id="KZ303500">
    <property type="protein sequence ID" value="PIA16416.1"/>
    <property type="molecule type" value="Genomic_DNA"/>
</dbReference>
<feature type="domain" description="Peptidase S49" evidence="6">
    <location>
        <begin position="449"/>
        <end position="591"/>
    </location>
</feature>
<dbReference type="CDD" id="cd07023">
    <property type="entry name" value="S49_Sppa_N_C"/>
    <property type="match status" value="1"/>
</dbReference>
<sequence length="784" mass="86422">MPPNNTEGHPHGSFKPPRKLLLRSAGLLWRYKKTAIIAGGAAYCYYRVQQWKFNKEINNKIIDGTVLTWSITNGSIIETDTATSGYGPLGWILDSLIKPAHQIRMLDALVALEMAAVDPRVKSLIVRVHNGDDTDAKSMSTGLGIAQTQELRQALERFQQRKEEQHGSGKGKSYFYIDSFDDQQTYYLASAFSDIVVQPTGYLPLTGISATQMYFKDLADKLGIHMHVEARKDYKSVVAPFSQSSMPEKHRENMMDILESLNSTFIQDIASSRKATITANLQAADDDQPVTAAEVMRKALEEGPISAPYAEKLGLITAQDYIFDVKSIIGFRKLMSLSNYSKRRGEEHRASVTAVAAKDIGSAEFLNILKQDKSSEYKLVPTVGIVYLVGEIERHGTNSAERIAQHLLDAARDTSVDAIVLRIDSGGGDVIASDTIGAAVDYIQSNFYKPVVASYGNVSASGAYYASASCMRIFASPGTITGSIGVAAMRPIITSKLLDYIGTNVEELYVINNKSNSSFTEPQGGELERYRNLVDNIYEDFTKRVAKGRNYSNEDVEKVAQGRVFTGIQALSNGLVDEMGSFTRAIESAAEMGSMVLLFTKLNAAYRKALFDKRKLIQSLVAMGQLNSVDDFEKLIKDDSSEVEEKATNNASTSDDDLESDKKTVSDFSDKLDISSSDSEKTQKTFKADITRNIKLKEFPQQTGLSKWVFDSINKRGDTTDDDFGFSTTKSARISAQDAAKSVISAALRDEINALLSGDSLRTLEKSMEKGRSVRTESDNTRFK</sequence>
<keyword evidence="2" id="KW-0645">Protease</keyword>
<organism evidence="7 8">
    <name type="scientific">Coemansia reversa (strain ATCC 12441 / NRRL 1564)</name>
    <dbReference type="NCBI Taxonomy" id="763665"/>
    <lineage>
        <taxon>Eukaryota</taxon>
        <taxon>Fungi</taxon>
        <taxon>Fungi incertae sedis</taxon>
        <taxon>Zoopagomycota</taxon>
        <taxon>Kickxellomycotina</taxon>
        <taxon>Kickxellomycetes</taxon>
        <taxon>Kickxellales</taxon>
        <taxon>Kickxellaceae</taxon>
        <taxon>Coemansia</taxon>
    </lineage>
</organism>
<dbReference type="Gene3D" id="3.90.226.10">
    <property type="entry name" value="2-enoyl-CoA Hydratase, Chain A, domain 1"/>
    <property type="match status" value="3"/>
</dbReference>
<comment type="similarity">
    <text evidence="1">Belongs to the peptidase S49 family.</text>
</comment>
<feature type="domain" description="Peptidase S49" evidence="6">
    <location>
        <begin position="173"/>
        <end position="289"/>
    </location>
</feature>
<dbReference type="CDD" id="cd07018">
    <property type="entry name" value="S49_SppA_67K_type"/>
    <property type="match status" value="1"/>
</dbReference>
<dbReference type="InterPro" id="IPR047217">
    <property type="entry name" value="S49_SppA_67K_type_N"/>
</dbReference>
<keyword evidence="4" id="KW-0720">Serine protease</keyword>
<dbReference type="PANTHER" id="PTHR33209">
    <property type="entry name" value="PROTEASE 4"/>
    <property type="match status" value="1"/>
</dbReference>
<evidence type="ECO:0000259" key="6">
    <source>
        <dbReference type="Pfam" id="PF01343"/>
    </source>
</evidence>
<name>A0A2G5BBN4_COERN</name>
<dbReference type="Pfam" id="PF01343">
    <property type="entry name" value="Peptidase_S49"/>
    <property type="match status" value="2"/>
</dbReference>